<gene>
    <name evidence="1" type="ORF">I4F81_012688</name>
</gene>
<accession>A0ACC3CJ10</accession>
<dbReference type="EMBL" id="CM020620">
    <property type="protein sequence ID" value="KAK1870225.1"/>
    <property type="molecule type" value="Genomic_DNA"/>
</dbReference>
<dbReference type="Proteomes" id="UP000798662">
    <property type="component" value="Chromosome 3"/>
</dbReference>
<reference evidence="1" key="1">
    <citation type="submission" date="2019-11" db="EMBL/GenBank/DDBJ databases">
        <title>Nori genome reveals adaptations in red seaweeds to the harsh intertidal environment.</title>
        <authorList>
            <person name="Wang D."/>
            <person name="Mao Y."/>
        </authorList>
    </citation>
    <scope>NUCLEOTIDE SEQUENCE</scope>
    <source>
        <tissue evidence="1">Gametophyte</tissue>
    </source>
</reference>
<name>A0ACC3CJ10_PYRYE</name>
<sequence>MTPAAPRTPAAHVVFLPGNPGVIGFYTPFLRRLAAGLAAAPWLVGGGVEVHGLGLLGHDGEGGGGGGGLNEGRVFGVADQALGVVDYLCTHVLAAARAGDGDGSAASLPPSPAAGAAPPPQIILMGHSFGAFLALTALRHAPRGLLSRAHAHLLMPAVHEVGASAPPLALPLASPLLRPLIAAAASGVAAALPSRLAAQFTATYNPDAAAVVEGIRLGGGARSLASNVLGLVWDEAAVIRDVRGDGVTAALAAGGRLRVLAVAGDRWCGEGAVARLRAAWGVPVTTVPGVKHAFVVAGGGEDPGLGGGVVNVVGGWLADALRAGSEGWRVPADGAEPTVVDAAADAAVATGQGAGLGVAKERGGGGSWLTG</sequence>
<comment type="caution">
    <text evidence="1">The sequence shown here is derived from an EMBL/GenBank/DDBJ whole genome shotgun (WGS) entry which is preliminary data.</text>
</comment>
<keyword evidence="2" id="KW-1185">Reference proteome</keyword>
<evidence type="ECO:0000313" key="2">
    <source>
        <dbReference type="Proteomes" id="UP000798662"/>
    </source>
</evidence>
<organism evidence="1 2">
    <name type="scientific">Pyropia yezoensis</name>
    <name type="common">Susabi-nori</name>
    <name type="synonym">Porphyra yezoensis</name>
    <dbReference type="NCBI Taxonomy" id="2788"/>
    <lineage>
        <taxon>Eukaryota</taxon>
        <taxon>Rhodophyta</taxon>
        <taxon>Bangiophyceae</taxon>
        <taxon>Bangiales</taxon>
        <taxon>Bangiaceae</taxon>
        <taxon>Pyropia</taxon>
    </lineage>
</organism>
<protein>
    <submittedName>
        <fullName evidence="1">Uncharacterized protein</fullName>
    </submittedName>
</protein>
<evidence type="ECO:0000313" key="1">
    <source>
        <dbReference type="EMBL" id="KAK1870225.1"/>
    </source>
</evidence>
<proteinExistence type="predicted"/>